<proteinExistence type="predicted"/>
<name>A0A750H8X4_SALER</name>
<protein>
    <submittedName>
        <fullName evidence="2">Uncharacterized protein</fullName>
    </submittedName>
</protein>
<organism evidence="2">
    <name type="scientific">Salmonella enterica</name>
    <name type="common">Salmonella choleraesuis</name>
    <dbReference type="NCBI Taxonomy" id="28901"/>
    <lineage>
        <taxon>Bacteria</taxon>
        <taxon>Pseudomonadati</taxon>
        <taxon>Pseudomonadota</taxon>
        <taxon>Gammaproteobacteria</taxon>
        <taxon>Enterobacterales</taxon>
        <taxon>Enterobacteriaceae</taxon>
        <taxon>Salmonella</taxon>
    </lineage>
</organism>
<sequence>MPGDQNVEVMQQLCGHNPKTGQGDGPLRLPASVAVRSSSPTPPGRPLRTRQAPPNPCGFRAIRLGSDGKGQRLRLLRPCRPERLHRAG</sequence>
<evidence type="ECO:0000256" key="1">
    <source>
        <dbReference type="SAM" id="MobiDB-lite"/>
    </source>
</evidence>
<dbReference type="EMBL" id="DAAVPT010000017">
    <property type="protein sequence ID" value="HAF6252628.1"/>
    <property type="molecule type" value="Genomic_DNA"/>
</dbReference>
<gene>
    <name evidence="2" type="ORF">G9E63_004297</name>
</gene>
<reference evidence="2" key="2">
    <citation type="submission" date="2020-02" db="EMBL/GenBank/DDBJ databases">
        <authorList>
            <consortium name="NCBI Pathogen Detection Project"/>
        </authorList>
    </citation>
    <scope>NUCLEOTIDE SEQUENCE</scope>
    <source>
        <strain evidence="2">MA.GA5714TB</strain>
    </source>
</reference>
<comment type="caution">
    <text evidence="2">The sequence shown here is derived from an EMBL/GenBank/DDBJ whole genome shotgun (WGS) entry which is preliminary data.</text>
</comment>
<reference evidence="2" key="1">
    <citation type="journal article" date="2018" name="Genome Biol.">
        <title>SKESA: strategic k-mer extension for scrupulous assemblies.</title>
        <authorList>
            <person name="Souvorov A."/>
            <person name="Agarwala R."/>
            <person name="Lipman D.J."/>
        </authorList>
    </citation>
    <scope>NUCLEOTIDE SEQUENCE</scope>
    <source>
        <strain evidence="2">MA.GA5714TB</strain>
    </source>
</reference>
<accession>A0A750H8X4</accession>
<feature type="region of interest" description="Disordered" evidence="1">
    <location>
        <begin position="13"/>
        <end position="56"/>
    </location>
</feature>
<evidence type="ECO:0000313" key="2">
    <source>
        <dbReference type="EMBL" id="HAF6252628.1"/>
    </source>
</evidence>
<dbReference type="AlphaFoldDB" id="A0A750H8X4"/>